<feature type="non-terminal residue" evidence="2">
    <location>
        <position position="1"/>
    </location>
</feature>
<feature type="region of interest" description="Disordered" evidence="1">
    <location>
        <begin position="68"/>
        <end position="113"/>
    </location>
</feature>
<name>A0ABY7E9I3_MYAAR</name>
<accession>A0ABY7E9I3</accession>
<feature type="compositionally biased region" description="Basic and acidic residues" evidence="1">
    <location>
        <begin position="103"/>
        <end position="113"/>
    </location>
</feature>
<keyword evidence="3" id="KW-1185">Reference proteome</keyword>
<evidence type="ECO:0000256" key="1">
    <source>
        <dbReference type="SAM" id="MobiDB-lite"/>
    </source>
</evidence>
<evidence type="ECO:0000313" key="3">
    <source>
        <dbReference type="Proteomes" id="UP001164746"/>
    </source>
</evidence>
<reference evidence="2" key="1">
    <citation type="submission" date="2022-11" db="EMBL/GenBank/DDBJ databases">
        <title>Centuries of genome instability and evolution in soft-shell clam transmissible cancer (bioRxiv).</title>
        <authorList>
            <person name="Hart S.F.M."/>
            <person name="Yonemitsu M.A."/>
            <person name="Giersch R.M."/>
            <person name="Beal B.F."/>
            <person name="Arriagada G."/>
            <person name="Davis B.W."/>
            <person name="Ostrander E.A."/>
            <person name="Goff S.P."/>
            <person name="Metzger M.J."/>
        </authorList>
    </citation>
    <scope>NUCLEOTIDE SEQUENCE</scope>
    <source>
        <strain evidence="2">MELC-2E11</strain>
        <tissue evidence="2">Siphon/mantle</tissue>
    </source>
</reference>
<dbReference type="Proteomes" id="UP001164746">
    <property type="component" value="Chromosome 5"/>
</dbReference>
<dbReference type="EMBL" id="CP111016">
    <property type="protein sequence ID" value="WAR05472.1"/>
    <property type="molecule type" value="Genomic_DNA"/>
</dbReference>
<organism evidence="2 3">
    <name type="scientific">Mya arenaria</name>
    <name type="common">Soft-shell clam</name>
    <dbReference type="NCBI Taxonomy" id="6604"/>
    <lineage>
        <taxon>Eukaryota</taxon>
        <taxon>Metazoa</taxon>
        <taxon>Spiralia</taxon>
        <taxon>Lophotrochozoa</taxon>
        <taxon>Mollusca</taxon>
        <taxon>Bivalvia</taxon>
        <taxon>Autobranchia</taxon>
        <taxon>Heteroconchia</taxon>
        <taxon>Euheterodonta</taxon>
        <taxon>Imparidentia</taxon>
        <taxon>Neoheterodontei</taxon>
        <taxon>Myida</taxon>
        <taxon>Myoidea</taxon>
        <taxon>Myidae</taxon>
        <taxon>Mya</taxon>
    </lineage>
</organism>
<sequence>SKLQPKWVSYYRIIEKLSDRTLLIKNKLDNEKQVRKANIAEWGIPKSPPPGILPVRNCRYVVASQRSAESSTCDESESNDQTKLNGQFARQRRRMTKMHRHVRENYSDEDHLP</sequence>
<protein>
    <submittedName>
        <fullName evidence="2">Uncharacterized protein</fullName>
    </submittedName>
</protein>
<proteinExistence type="predicted"/>
<gene>
    <name evidence="2" type="ORF">MAR_020841</name>
</gene>
<feature type="compositionally biased region" description="Basic residues" evidence="1">
    <location>
        <begin position="90"/>
        <end position="102"/>
    </location>
</feature>
<evidence type="ECO:0000313" key="2">
    <source>
        <dbReference type="EMBL" id="WAR05472.1"/>
    </source>
</evidence>